<gene>
    <name evidence="1" type="ORF">BACUNI_04559</name>
</gene>
<reference evidence="1" key="1">
    <citation type="submission" date="2007-06" db="EMBL/GenBank/DDBJ databases">
        <authorList>
            <person name="Fulton L."/>
            <person name="Clifton S."/>
            <person name="Fulton B."/>
            <person name="Xu J."/>
            <person name="Minx P."/>
            <person name="Pepin K.H."/>
            <person name="Johnson M."/>
            <person name="Thiruvilangam P."/>
            <person name="Bhonagiri V."/>
            <person name="Nash W.E."/>
            <person name="Mardis E.R."/>
            <person name="Wilson R.K."/>
        </authorList>
    </citation>
    <scope>NUCLEOTIDE SEQUENCE [LARGE SCALE GENOMIC DNA]</scope>
    <source>
        <strain evidence="1">ATCC 8492</strain>
    </source>
</reference>
<keyword evidence="2" id="KW-1185">Reference proteome</keyword>
<organism evidence="1 2">
    <name type="scientific">Bacteroides uniformis (strain ATCC 8492 / DSM 6597 / CCUG 4942 / CIP 103695 / JCM 5828 / KCTC 5204 / NCTC 13054 / VPI 0061)</name>
    <dbReference type="NCBI Taxonomy" id="411479"/>
    <lineage>
        <taxon>Bacteria</taxon>
        <taxon>Pseudomonadati</taxon>
        <taxon>Bacteroidota</taxon>
        <taxon>Bacteroidia</taxon>
        <taxon>Bacteroidales</taxon>
        <taxon>Bacteroidaceae</taxon>
        <taxon>Bacteroides</taxon>
    </lineage>
</organism>
<evidence type="ECO:0000313" key="1">
    <source>
        <dbReference type="EMBL" id="EDO52005.1"/>
    </source>
</evidence>
<dbReference type="Proteomes" id="UP000004110">
    <property type="component" value="Unassembled WGS sequence"/>
</dbReference>
<dbReference type="EMBL" id="AAYH02000049">
    <property type="protein sequence ID" value="EDO52005.1"/>
    <property type="molecule type" value="Genomic_DNA"/>
</dbReference>
<accession>A0ABC9N5L3</accession>
<protein>
    <submittedName>
        <fullName evidence="1">Uncharacterized protein</fullName>
    </submittedName>
</protein>
<sequence length="37" mass="4260">MLDIIGVQLLDDTLHDGFGSKCSTEKNRMDFMYLHKS</sequence>
<evidence type="ECO:0000313" key="2">
    <source>
        <dbReference type="Proteomes" id="UP000004110"/>
    </source>
</evidence>
<dbReference type="AlphaFoldDB" id="A0ABC9N5L3"/>
<reference evidence="1" key="2">
    <citation type="submission" date="2013-11" db="EMBL/GenBank/DDBJ databases">
        <title>Draft genome sequence of Bacteroides uniformis (ATCC 8492).</title>
        <authorList>
            <person name="Sudarsanam P."/>
            <person name="Ley R."/>
            <person name="Guruge J."/>
            <person name="Turnbaugh P.J."/>
            <person name="Mahowald M."/>
            <person name="Liep D."/>
            <person name="Gordon J."/>
        </authorList>
    </citation>
    <scope>NUCLEOTIDE SEQUENCE</scope>
    <source>
        <strain evidence="1">ATCC 8492</strain>
    </source>
</reference>
<name>A0ABC9N5L3_BACUC</name>
<proteinExistence type="predicted"/>
<comment type="caution">
    <text evidence="1">The sequence shown here is derived from an EMBL/GenBank/DDBJ whole genome shotgun (WGS) entry which is preliminary data.</text>
</comment>